<organism evidence="2 3">
    <name type="scientific">Chara braunii</name>
    <name type="common">Braun's stonewort</name>
    <dbReference type="NCBI Taxonomy" id="69332"/>
    <lineage>
        <taxon>Eukaryota</taxon>
        <taxon>Viridiplantae</taxon>
        <taxon>Streptophyta</taxon>
        <taxon>Charophyceae</taxon>
        <taxon>Charales</taxon>
        <taxon>Characeae</taxon>
        <taxon>Chara</taxon>
    </lineage>
</organism>
<gene>
    <name evidence="2" type="ORF">CBR_g38067</name>
</gene>
<feature type="compositionally biased region" description="Basic and acidic residues" evidence="1">
    <location>
        <begin position="211"/>
        <end position="224"/>
    </location>
</feature>
<dbReference type="AlphaFoldDB" id="A0A388K090"/>
<feature type="region of interest" description="Disordered" evidence="1">
    <location>
        <begin position="206"/>
        <end position="282"/>
    </location>
</feature>
<feature type="compositionally biased region" description="Low complexity" evidence="1">
    <location>
        <begin position="56"/>
        <end position="65"/>
    </location>
</feature>
<feature type="compositionally biased region" description="Polar residues" evidence="1">
    <location>
        <begin position="273"/>
        <end position="282"/>
    </location>
</feature>
<reference evidence="2 3" key="1">
    <citation type="journal article" date="2018" name="Cell">
        <title>The Chara Genome: Secondary Complexity and Implications for Plant Terrestrialization.</title>
        <authorList>
            <person name="Nishiyama T."/>
            <person name="Sakayama H."/>
            <person name="Vries J.D."/>
            <person name="Buschmann H."/>
            <person name="Saint-Marcoux D."/>
            <person name="Ullrich K.K."/>
            <person name="Haas F.B."/>
            <person name="Vanderstraeten L."/>
            <person name="Becker D."/>
            <person name="Lang D."/>
            <person name="Vosolsobe S."/>
            <person name="Rombauts S."/>
            <person name="Wilhelmsson P.K.I."/>
            <person name="Janitza P."/>
            <person name="Kern R."/>
            <person name="Heyl A."/>
            <person name="Rumpler F."/>
            <person name="Villalobos L.I.A.C."/>
            <person name="Clay J.M."/>
            <person name="Skokan R."/>
            <person name="Toyoda A."/>
            <person name="Suzuki Y."/>
            <person name="Kagoshima H."/>
            <person name="Schijlen E."/>
            <person name="Tajeshwar N."/>
            <person name="Catarino B."/>
            <person name="Hetherington A.J."/>
            <person name="Saltykova A."/>
            <person name="Bonnot C."/>
            <person name="Breuninger H."/>
            <person name="Symeonidi A."/>
            <person name="Radhakrishnan G.V."/>
            <person name="Van Nieuwerburgh F."/>
            <person name="Deforce D."/>
            <person name="Chang C."/>
            <person name="Karol K.G."/>
            <person name="Hedrich R."/>
            <person name="Ulvskov P."/>
            <person name="Glockner G."/>
            <person name="Delwiche C.F."/>
            <person name="Petrasek J."/>
            <person name="Van de Peer Y."/>
            <person name="Friml J."/>
            <person name="Beilby M."/>
            <person name="Dolan L."/>
            <person name="Kohara Y."/>
            <person name="Sugano S."/>
            <person name="Fujiyama A."/>
            <person name="Delaux P.-M."/>
            <person name="Quint M."/>
            <person name="TheiBen G."/>
            <person name="Hagemann M."/>
            <person name="Harholt J."/>
            <person name="Dunand C."/>
            <person name="Zachgo S."/>
            <person name="Langdale J."/>
            <person name="Maumus F."/>
            <person name="Straeten D.V.D."/>
            <person name="Gould S.B."/>
            <person name="Rensing S.A."/>
        </authorList>
    </citation>
    <scope>NUCLEOTIDE SEQUENCE [LARGE SCALE GENOMIC DNA]</scope>
    <source>
        <strain evidence="2 3">S276</strain>
    </source>
</reference>
<feature type="region of interest" description="Disordered" evidence="1">
    <location>
        <begin position="128"/>
        <end position="164"/>
    </location>
</feature>
<accession>A0A388K090</accession>
<proteinExistence type="predicted"/>
<sequence length="426" mass="47213">MPVMGQTTVPNMAPPAPVQYQAVAPAGNPWSMPPWQNAGQWPVNEQWWGQPPNPQPASNQQQSNQVHQTSSNQQAVVVPHNSGNGSSIGKGPTANAFPGPGNRAYFTKEYMDILEDIKMSKAVEEARKKIASGRRGGLRNQDLPDEGSRSEVRSTNKVRSANKSEEMKAWVTATLGDSLKLITEKLQEVDQKAKLTLAEKEELNNLRGAKARQEKECKDPTSNEKRKRRGKCTPVANSPRLNHVKSRTSASSKTKSRSKRIVVSSDEEEGGTVKQNLQPKMDTSSELADIKSMLVALLQGIGNTKGKAPVILLKSVKGEASVESEGCEDVDVVQNEPNDEEEEDDEGGLAAYMKQRQEFYYSLQYTRVQELCKQKNIQYFRKDAGAWELARLDLQEYANLLKEEKPALSEGAVSWPSSVYRIPAQY</sequence>
<evidence type="ECO:0000313" key="2">
    <source>
        <dbReference type="EMBL" id="GBG63447.1"/>
    </source>
</evidence>
<protein>
    <submittedName>
        <fullName evidence="2">Uncharacterized protein</fullName>
    </submittedName>
</protein>
<name>A0A388K090_CHABU</name>
<comment type="caution">
    <text evidence="2">The sequence shown here is derived from an EMBL/GenBank/DDBJ whole genome shotgun (WGS) entry which is preliminary data.</text>
</comment>
<dbReference type="EMBL" id="BFEA01000039">
    <property type="protein sequence ID" value="GBG63447.1"/>
    <property type="molecule type" value="Genomic_DNA"/>
</dbReference>
<keyword evidence="3" id="KW-1185">Reference proteome</keyword>
<dbReference type="Gramene" id="GBG63447">
    <property type="protein sequence ID" value="GBG63447"/>
    <property type="gene ID" value="CBR_g38067"/>
</dbReference>
<feature type="compositionally biased region" description="Polar residues" evidence="1">
    <location>
        <begin position="66"/>
        <end position="87"/>
    </location>
</feature>
<feature type="region of interest" description="Disordered" evidence="1">
    <location>
        <begin position="31"/>
        <end position="100"/>
    </location>
</feature>
<dbReference type="Proteomes" id="UP000265515">
    <property type="component" value="Unassembled WGS sequence"/>
</dbReference>
<evidence type="ECO:0000313" key="3">
    <source>
        <dbReference type="Proteomes" id="UP000265515"/>
    </source>
</evidence>
<evidence type="ECO:0000256" key="1">
    <source>
        <dbReference type="SAM" id="MobiDB-lite"/>
    </source>
</evidence>